<keyword evidence="1" id="KW-1133">Transmembrane helix</keyword>
<organism evidence="2 3">
    <name type="scientific">Rotaria sordida</name>
    <dbReference type="NCBI Taxonomy" id="392033"/>
    <lineage>
        <taxon>Eukaryota</taxon>
        <taxon>Metazoa</taxon>
        <taxon>Spiralia</taxon>
        <taxon>Gnathifera</taxon>
        <taxon>Rotifera</taxon>
        <taxon>Eurotatoria</taxon>
        <taxon>Bdelloidea</taxon>
        <taxon>Philodinida</taxon>
        <taxon>Philodinidae</taxon>
        <taxon>Rotaria</taxon>
    </lineage>
</organism>
<dbReference type="AlphaFoldDB" id="A0A816DIB3"/>
<name>A0A816DIB3_9BILA</name>
<gene>
    <name evidence="2" type="ORF">JXQ802_LOCUS52387</name>
</gene>
<evidence type="ECO:0000256" key="1">
    <source>
        <dbReference type="SAM" id="Phobius"/>
    </source>
</evidence>
<keyword evidence="3" id="KW-1185">Reference proteome</keyword>
<evidence type="ECO:0000313" key="3">
    <source>
        <dbReference type="Proteomes" id="UP000663870"/>
    </source>
</evidence>
<sequence length="87" mass="10628">MRFVRDGEFCEHHRNPWKEYQYFLWVKNETLPLPYRRVQTNGTIIVIILLLVLLVCICALLVWQHRRLRRIERYLTSTGQQLSRSEL</sequence>
<protein>
    <submittedName>
        <fullName evidence="2">Uncharacterized protein</fullName>
    </submittedName>
</protein>
<keyword evidence="1" id="KW-0472">Membrane</keyword>
<dbReference type="EMBL" id="CAJNOL010008270">
    <property type="protein sequence ID" value="CAF1635139.1"/>
    <property type="molecule type" value="Genomic_DNA"/>
</dbReference>
<feature type="transmembrane region" description="Helical" evidence="1">
    <location>
        <begin position="42"/>
        <end position="63"/>
    </location>
</feature>
<dbReference type="Proteomes" id="UP000663870">
    <property type="component" value="Unassembled WGS sequence"/>
</dbReference>
<keyword evidence="1" id="KW-0812">Transmembrane</keyword>
<comment type="caution">
    <text evidence="2">The sequence shown here is derived from an EMBL/GenBank/DDBJ whole genome shotgun (WGS) entry which is preliminary data.</text>
</comment>
<reference evidence="2" key="1">
    <citation type="submission" date="2021-02" db="EMBL/GenBank/DDBJ databases">
        <authorList>
            <person name="Nowell W R."/>
        </authorList>
    </citation>
    <scope>NUCLEOTIDE SEQUENCE</scope>
</reference>
<evidence type="ECO:0000313" key="2">
    <source>
        <dbReference type="EMBL" id="CAF1635139.1"/>
    </source>
</evidence>
<proteinExistence type="predicted"/>
<accession>A0A816DIB3</accession>